<protein>
    <recommendedName>
        <fullName evidence="3">ATP synthase F0 subunit 8</fullName>
    </recommendedName>
</protein>
<dbReference type="Proteomes" id="UP001454489">
    <property type="component" value="Unassembled WGS sequence"/>
</dbReference>
<organism evidence="1 2">
    <name type="scientific">Maccoyibacter intestinihominis</name>
    <dbReference type="NCBI Taxonomy" id="3133499"/>
    <lineage>
        <taxon>Bacteria</taxon>
        <taxon>Bacillati</taxon>
        <taxon>Bacillota</taxon>
        <taxon>Clostridia</taxon>
        <taxon>Lachnospirales</taxon>
        <taxon>Lachnospiraceae</taxon>
        <taxon>Maccoyibacter</taxon>
    </lineage>
</organism>
<comment type="caution">
    <text evidence="1">The sequence shown here is derived from an EMBL/GenBank/DDBJ whole genome shotgun (WGS) entry which is preliminary data.</text>
</comment>
<name>A0ABV1HFW4_9FIRM</name>
<evidence type="ECO:0008006" key="3">
    <source>
        <dbReference type="Google" id="ProtNLM"/>
    </source>
</evidence>
<evidence type="ECO:0000313" key="1">
    <source>
        <dbReference type="EMBL" id="MEQ2558605.1"/>
    </source>
</evidence>
<gene>
    <name evidence="1" type="ORF">WMO43_12110</name>
</gene>
<sequence length="72" mass="8110">MKKSLKASYTVEASMLMPLVLFFIFQGFALGISLCQEVQKASVYSARLQELSGADIFKRSEMLEEAGENIWK</sequence>
<keyword evidence="2" id="KW-1185">Reference proteome</keyword>
<evidence type="ECO:0000313" key="2">
    <source>
        <dbReference type="Proteomes" id="UP001454489"/>
    </source>
</evidence>
<accession>A0ABV1HFW4</accession>
<proteinExistence type="predicted"/>
<dbReference type="RefSeq" id="WP_353531392.1">
    <property type="nucleotide sequence ID" value="NZ_JBBMEX010000014.1"/>
</dbReference>
<dbReference type="EMBL" id="JBBMEX010000014">
    <property type="protein sequence ID" value="MEQ2558605.1"/>
    <property type="molecule type" value="Genomic_DNA"/>
</dbReference>
<reference evidence="1 2" key="1">
    <citation type="submission" date="2024-03" db="EMBL/GenBank/DDBJ databases">
        <title>Human intestinal bacterial collection.</title>
        <authorList>
            <person name="Pauvert C."/>
            <person name="Hitch T.C.A."/>
            <person name="Clavel T."/>
        </authorList>
    </citation>
    <scope>NUCLEOTIDE SEQUENCE [LARGE SCALE GENOMIC DNA]</scope>
    <source>
        <strain evidence="1 2">CLA-AA-H185</strain>
    </source>
</reference>